<dbReference type="Gene3D" id="3.20.20.100">
    <property type="entry name" value="NADP-dependent oxidoreductase domain"/>
    <property type="match status" value="1"/>
</dbReference>
<organism evidence="1 2">
    <name type="scientific">Candidatus Mediterraneibacter caccavium</name>
    <dbReference type="NCBI Taxonomy" id="2838661"/>
    <lineage>
        <taxon>Bacteria</taxon>
        <taxon>Bacillati</taxon>
        <taxon>Bacillota</taxon>
        <taxon>Clostridia</taxon>
        <taxon>Lachnospirales</taxon>
        <taxon>Lachnospiraceae</taxon>
        <taxon>Mediterraneibacter</taxon>
    </lineage>
</organism>
<evidence type="ECO:0000313" key="2">
    <source>
        <dbReference type="Proteomes" id="UP000824243"/>
    </source>
</evidence>
<comment type="caution">
    <text evidence="1">The sequence shown here is derived from an EMBL/GenBank/DDBJ whole genome shotgun (WGS) entry which is preliminary data.</text>
</comment>
<evidence type="ECO:0008006" key="3">
    <source>
        <dbReference type="Google" id="ProtNLM"/>
    </source>
</evidence>
<accession>A0A9D1VWP2</accession>
<dbReference type="Proteomes" id="UP000824243">
    <property type="component" value="Unassembled WGS sequence"/>
</dbReference>
<reference evidence="1" key="2">
    <citation type="submission" date="2021-04" db="EMBL/GenBank/DDBJ databases">
        <authorList>
            <person name="Gilroy R."/>
        </authorList>
    </citation>
    <scope>NUCLEOTIDE SEQUENCE</scope>
    <source>
        <strain evidence="1">ChiSjej5B23-15282</strain>
    </source>
</reference>
<protein>
    <recommendedName>
        <fullName evidence="3">Aldo/keto reductase</fullName>
    </recommendedName>
</protein>
<dbReference type="EMBL" id="DXFA01000079">
    <property type="protein sequence ID" value="HIX48198.1"/>
    <property type="molecule type" value="Genomic_DNA"/>
</dbReference>
<proteinExistence type="predicted"/>
<name>A0A9D1VWP2_9FIRM</name>
<dbReference type="InterPro" id="IPR036812">
    <property type="entry name" value="NAD(P)_OxRdtase_dom_sf"/>
</dbReference>
<sequence length="48" mass="5414">MKTVRLNNGVEMPMEGFGVFQIPEDSCEQVVKDAIDLGSLCRRTERDV</sequence>
<evidence type="ECO:0000313" key="1">
    <source>
        <dbReference type="EMBL" id="HIX48198.1"/>
    </source>
</evidence>
<dbReference type="SUPFAM" id="SSF51430">
    <property type="entry name" value="NAD(P)-linked oxidoreductase"/>
    <property type="match status" value="1"/>
</dbReference>
<reference evidence="1" key="1">
    <citation type="journal article" date="2021" name="PeerJ">
        <title>Extensive microbial diversity within the chicken gut microbiome revealed by metagenomics and culture.</title>
        <authorList>
            <person name="Gilroy R."/>
            <person name="Ravi A."/>
            <person name="Getino M."/>
            <person name="Pursley I."/>
            <person name="Horton D.L."/>
            <person name="Alikhan N.F."/>
            <person name="Baker D."/>
            <person name="Gharbi K."/>
            <person name="Hall N."/>
            <person name="Watson M."/>
            <person name="Adriaenssens E.M."/>
            <person name="Foster-Nyarko E."/>
            <person name="Jarju S."/>
            <person name="Secka A."/>
            <person name="Antonio M."/>
            <person name="Oren A."/>
            <person name="Chaudhuri R.R."/>
            <person name="La Ragione R."/>
            <person name="Hildebrand F."/>
            <person name="Pallen M.J."/>
        </authorList>
    </citation>
    <scope>NUCLEOTIDE SEQUENCE</scope>
    <source>
        <strain evidence="1">ChiSjej5B23-15282</strain>
    </source>
</reference>
<dbReference type="AlphaFoldDB" id="A0A9D1VWP2"/>
<gene>
    <name evidence="1" type="ORF">H9981_04185</name>
</gene>